<dbReference type="CDD" id="cd19756">
    <property type="entry name" value="Bbox2"/>
    <property type="match status" value="1"/>
</dbReference>
<name>A0A813EX55_POLGL</name>
<dbReference type="PROSITE" id="PS50119">
    <property type="entry name" value="ZF_BBOX"/>
    <property type="match status" value="1"/>
</dbReference>
<dbReference type="SUPFAM" id="SSF57845">
    <property type="entry name" value="B-box zinc-binding domain"/>
    <property type="match status" value="1"/>
</dbReference>
<dbReference type="Gene3D" id="3.30.160.60">
    <property type="entry name" value="Classic Zinc Finger"/>
    <property type="match status" value="1"/>
</dbReference>
<evidence type="ECO:0000256" key="6">
    <source>
        <dbReference type="SAM" id="SignalP"/>
    </source>
</evidence>
<evidence type="ECO:0000313" key="9">
    <source>
        <dbReference type="EMBL" id="CAE8604930.1"/>
    </source>
</evidence>
<dbReference type="InterPro" id="IPR001841">
    <property type="entry name" value="Znf_RING"/>
</dbReference>
<feature type="region of interest" description="Disordered" evidence="5">
    <location>
        <begin position="87"/>
        <end position="138"/>
    </location>
</feature>
<evidence type="ECO:0000256" key="1">
    <source>
        <dbReference type="ARBA" id="ARBA00022723"/>
    </source>
</evidence>
<evidence type="ECO:0000256" key="3">
    <source>
        <dbReference type="ARBA" id="ARBA00022833"/>
    </source>
</evidence>
<dbReference type="PANTHER" id="PTHR25462">
    <property type="entry name" value="BONUS, ISOFORM C-RELATED"/>
    <property type="match status" value="1"/>
</dbReference>
<keyword evidence="10" id="KW-1185">Reference proteome</keyword>
<dbReference type="SMART" id="SM00184">
    <property type="entry name" value="RING"/>
    <property type="match status" value="1"/>
</dbReference>
<accession>A0A813EX55</accession>
<dbReference type="InterPro" id="IPR047153">
    <property type="entry name" value="TRIM45/56/19-like"/>
</dbReference>
<evidence type="ECO:0000256" key="5">
    <source>
        <dbReference type="SAM" id="MobiDB-lite"/>
    </source>
</evidence>
<keyword evidence="6" id="KW-0732">Signal</keyword>
<dbReference type="InterPro" id="IPR017907">
    <property type="entry name" value="Znf_RING_CS"/>
</dbReference>
<dbReference type="Proteomes" id="UP000654075">
    <property type="component" value="Unassembled WGS sequence"/>
</dbReference>
<feature type="chain" id="PRO_5032802750" evidence="6">
    <location>
        <begin position="16"/>
        <end position="433"/>
    </location>
</feature>
<dbReference type="SUPFAM" id="SSF57850">
    <property type="entry name" value="RING/U-box"/>
    <property type="match status" value="1"/>
</dbReference>
<feature type="domain" description="RING-type" evidence="7">
    <location>
        <begin position="27"/>
        <end position="71"/>
    </location>
</feature>
<evidence type="ECO:0000313" key="10">
    <source>
        <dbReference type="Proteomes" id="UP000654075"/>
    </source>
</evidence>
<gene>
    <name evidence="9" type="ORF">PGLA1383_LOCUS23070</name>
</gene>
<dbReference type="OrthoDB" id="414534at2759"/>
<reference evidence="9" key="1">
    <citation type="submission" date="2021-02" db="EMBL/GenBank/DDBJ databases">
        <authorList>
            <person name="Dougan E. K."/>
            <person name="Rhodes N."/>
            <person name="Thang M."/>
            <person name="Chan C."/>
        </authorList>
    </citation>
    <scope>NUCLEOTIDE SEQUENCE</scope>
</reference>
<organism evidence="9 10">
    <name type="scientific">Polarella glacialis</name>
    <name type="common">Dinoflagellate</name>
    <dbReference type="NCBI Taxonomy" id="89957"/>
    <lineage>
        <taxon>Eukaryota</taxon>
        <taxon>Sar</taxon>
        <taxon>Alveolata</taxon>
        <taxon>Dinophyceae</taxon>
        <taxon>Suessiales</taxon>
        <taxon>Suessiaceae</taxon>
        <taxon>Polarella</taxon>
    </lineage>
</organism>
<feature type="compositionally biased region" description="Pro residues" evidence="5">
    <location>
        <begin position="91"/>
        <end position="105"/>
    </location>
</feature>
<proteinExistence type="predicted"/>
<dbReference type="PROSITE" id="PS00518">
    <property type="entry name" value="ZF_RING_1"/>
    <property type="match status" value="1"/>
</dbReference>
<dbReference type="EMBL" id="CAJNNV010017124">
    <property type="protein sequence ID" value="CAE8604930.1"/>
    <property type="molecule type" value="Genomic_DNA"/>
</dbReference>
<dbReference type="SMART" id="SM00336">
    <property type="entry name" value="BBOX"/>
    <property type="match status" value="2"/>
</dbReference>
<protein>
    <submittedName>
        <fullName evidence="9">Uncharacterized protein</fullName>
    </submittedName>
</protein>
<dbReference type="PANTHER" id="PTHR25462:SF296">
    <property type="entry name" value="MEIOTIC P26, ISOFORM F"/>
    <property type="match status" value="1"/>
</dbReference>
<feature type="region of interest" description="Disordered" evidence="5">
    <location>
        <begin position="188"/>
        <end position="227"/>
    </location>
</feature>
<keyword evidence="2 4" id="KW-0863">Zinc-finger</keyword>
<dbReference type="Gene3D" id="4.10.830.40">
    <property type="match status" value="1"/>
</dbReference>
<dbReference type="PROSITE" id="PS50089">
    <property type="entry name" value="ZF_RING_2"/>
    <property type="match status" value="1"/>
</dbReference>
<dbReference type="AlphaFoldDB" id="A0A813EX55"/>
<dbReference type="Pfam" id="PF00643">
    <property type="entry name" value="zf-B_box"/>
    <property type="match status" value="1"/>
</dbReference>
<evidence type="ECO:0000259" key="8">
    <source>
        <dbReference type="PROSITE" id="PS50119"/>
    </source>
</evidence>
<evidence type="ECO:0000256" key="2">
    <source>
        <dbReference type="ARBA" id="ARBA00022771"/>
    </source>
</evidence>
<comment type="caution">
    <text evidence="9">The sequence shown here is derived from an EMBL/GenBank/DDBJ whole genome shotgun (WGS) entry which is preliminary data.</text>
</comment>
<dbReference type="Pfam" id="PF22586">
    <property type="entry name" value="ANCHR-like_BBOX"/>
    <property type="match status" value="1"/>
</dbReference>
<feature type="domain" description="B box-type" evidence="8">
    <location>
        <begin position="144"/>
        <end position="190"/>
    </location>
</feature>
<evidence type="ECO:0000259" key="7">
    <source>
        <dbReference type="PROSITE" id="PS50089"/>
    </source>
</evidence>
<keyword evidence="1" id="KW-0479">Metal-binding</keyword>
<keyword evidence="3" id="KW-0862">Zinc</keyword>
<sequence length="433" mass="47188">MPISLLFTLLNFVRSMGDAPAVDEDCCAGCRLSPLDISLVLTCNHRLCLGCAQRELRWPRSGDPTAGCPICGSLTEVDPLAAEQIQETGAPLPPPRPPAKPPTLPKSPRSLAEDKAKPLPAPTSWSLTSPLPSPRPAVSQHRQVAATLCGQCQAVSAVLECRQCDELFCQACASSMHRMGQMREHRLIPAGGVPDRGRSGSSTPSQEPEGRSQSPLPAPKPTVHGTPQWPVQSGEICDSFCPFHPEESVRFFCLDCQTECTCAECAVQRDGRHYGHDVVNVRSAYHRLSSSIDSLLVASSARAQERAEALKRSAALRLELDLILSRGKQGIQEAFNRLHASIQHKESALLKGAEDCGQAADAILLDRAEQVERRAEEVPNLRSMLDGLQLRVPDLPQHIREACQLKVAEVAQLVVKVGEIRSNEHQETEQEIF</sequence>
<dbReference type="GO" id="GO:0008270">
    <property type="term" value="F:zinc ion binding"/>
    <property type="evidence" value="ECO:0007669"/>
    <property type="project" value="UniProtKB-KW"/>
</dbReference>
<evidence type="ECO:0000256" key="4">
    <source>
        <dbReference type="PROSITE-ProRule" id="PRU00024"/>
    </source>
</evidence>
<feature type="signal peptide" evidence="6">
    <location>
        <begin position="1"/>
        <end position="15"/>
    </location>
</feature>
<dbReference type="InterPro" id="IPR000315">
    <property type="entry name" value="Znf_B-box"/>
</dbReference>
<dbReference type="OMA" id="CPLHESE"/>
<feature type="compositionally biased region" description="Polar residues" evidence="5">
    <location>
        <begin position="199"/>
        <end position="215"/>
    </location>
</feature>